<sequence>MSRFGVFPVWGRGFGSNRRFSEEKSSPNHGVLRNSAGLVSARVFSPPVKPYRTALRRQEPPPSGNKHRCYGRQPKTYRQRQQQKVGRWKKSNRQKGDGKKEKRRRQCWFLGTQNCRTLLDTGGKGAQAPPRRTAHITEEFHRASVDVAFLQETRIHGETECHERQRLLLAGPPAGSALQGQNGVGFSFSRKAERQKPGVLQQAGNVSRIGRVDLEAVTLISAYAPTSGAGDEEVAEFYRDLGEAVRKVPNGNLVIIGGDFNARVGVSERNEETAAVLGRFMEGQRYLNRNGQCLLKFCLEHELVVANSFFQHPPHHKGSWQHPYSKKWHELDYFLVRRRDLSRVCDVRVFKSIDCWSDHRFVGLKIRLPVRRKQKQDSTQQASDKRRRVLPSKTFAPALRAALEKLPKVTAAATAKQLWEETAVTIRSVAEATTEDKGTRPAPEWFAETCSQLLPLLEHKRKARVVYENASRKGETGVESKRREYVRARNAAAQAVRRARNAWWSQKGRELKEAFASNNFSKLYRFWKELQRPQGRPRINAILGEGQKAGNPPLTDAGEVQARFGRFFEGVLNLPSHAVEGVTDRILQARVEWWIDRIPSRAEVREAVKRLPNGKAAGADSIVAEQLKAGGEAMISRLLDVFRAVWKEKGVPKAFRDAVMVPVPKKGDRLLCDNWRGIALLIVAGKVLAKIVGGRIQKRNKKKIGESQAGFREGRGTIDMLFTARQIMEKARERQIRLFWLFVDLTKAFDTVNRVALHVLLLKVGIPPLLTDIIMSFMQDMEACVEVNGERTEPFAVENGVRQGCVIGPLLFLILFEAVVQEALQGWDGGVEVEVDFAEPFTSKKAGRSAFKISVTDLKFADDLAAPETRERRMQEFAHRLQAACDRWGLKISIKKTEMMVQPGRGEEKHTGEPRQSTIAIKGQPLQEVEQFRYLGCVMSNDGSLNGEIYHRIQKAGMVWGKLQGEVWKRAGLTTKTKMHMFRGAVLPALLYRAEMWAARKDQIGKLESWCMARVRQVTNQPRQERTVTPDAALHRAFGLCTIESTIRLARLRWLGHVGRMGGEHLPRQLLFGRLQGERPLG</sequence>
<dbReference type="PhylomeDB" id="A0A0G4GUQ4"/>
<name>A0A0G4GUQ4_9ALVE</name>
<dbReference type="Gene3D" id="3.60.10.10">
    <property type="entry name" value="Endonuclease/exonuclease/phosphatase"/>
    <property type="match status" value="1"/>
</dbReference>
<dbReference type="GO" id="GO:0003824">
    <property type="term" value="F:catalytic activity"/>
    <property type="evidence" value="ECO:0007669"/>
    <property type="project" value="InterPro"/>
</dbReference>
<organism evidence="3">
    <name type="scientific">Chromera velia CCMP2878</name>
    <dbReference type="NCBI Taxonomy" id="1169474"/>
    <lineage>
        <taxon>Eukaryota</taxon>
        <taxon>Sar</taxon>
        <taxon>Alveolata</taxon>
        <taxon>Colpodellida</taxon>
        <taxon>Chromeraceae</taxon>
        <taxon>Chromera</taxon>
    </lineage>
</organism>
<dbReference type="PANTHER" id="PTHR47027">
    <property type="entry name" value="REVERSE TRANSCRIPTASE DOMAIN-CONTAINING PROTEIN"/>
    <property type="match status" value="1"/>
</dbReference>
<dbReference type="PROSITE" id="PS50878">
    <property type="entry name" value="RT_POL"/>
    <property type="match status" value="1"/>
</dbReference>
<dbReference type="CDD" id="cd01650">
    <property type="entry name" value="RT_nLTR_like"/>
    <property type="match status" value="1"/>
</dbReference>
<gene>
    <name evidence="3" type="ORF">Cvel_5236</name>
</gene>
<dbReference type="InterPro" id="IPR000477">
    <property type="entry name" value="RT_dom"/>
</dbReference>
<proteinExistence type="predicted"/>
<protein>
    <recommendedName>
        <fullName evidence="2">Reverse transcriptase domain-containing protein</fullName>
    </recommendedName>
</protein>
<accession>A0A0G4GUQ4</accession>
<dbReference type="VEuPathDB" id="CryptoDB:Cvel_5236"/>
<dbReference type="Pfam" id="PF00078">
    <property type="entry name" value="RVT_1"/>
    <property type="match status" value="1"/>
</dbReference>
<feature type="domain" description="Reverse transcriptase" evidence="2">
    <location>
        <begin position="644"/>
        <end position="939"/>
    </location>
</feature>
<dbReference type="AlphaFoldDB" id="A0A0G4GUQ4"/>
<dbReference type="EMBL" id="CDMZ01001569">
    <property type="protein sequence ID" value="CEM34549.1"/>
    <property type="molecule type" value="Genomic_DNA"/>
</dbReference>
<feature type="compositionally biased region" description="Basic residues" evidence="1">
    <location>
        <begin position="65"/>
        <end position="78"/>
    </location>
</feature>
<dbReference type="SUPFAM" id="SSF56219">
    <property type="entry name" value="DNase I-like"/>
    <property type="match status" value="1"/>
</dbReference>
<dbReference type="PANTHER" id="PTHR47027:SF20">
    <property type="entry name" value="REVERSE TRANSCRIPTASE-LIKE PROTEIN WITH RNA-DIRECTED DNA POLYMERASE DOMAIN"/>
    <property type="match status" value="1"/>
</dbReference>
<dbReference type="InterPro" id="IPR036691">
    <property type="entry name" value="Endo/exonu/phosph_ase_sf"/>
</dbReference>
<reference evidence="3" key="1">
    <citation type="submission" date="2014-11" db="EMBL/GenBank/DDBJ databases">
        <authorList>
            <person name="Otto D Thomas"/>
            <person name="Naeem Raeece"/>
        </authorList>
    </citation>
    <scope>NUCLEOTIDE SEQUENCE</scope>
</reference>
<feature type="region of interest" description="Disordered" evidence="1">
    <location>
        <begin position="49"/>
        <end position="105"/>
    </location>
</feature>
<evidence type="ECO:0000256" key="1">
    <source>
        <dbReference type="SAM" id="MobiDB-lite"/>
    </source>
</evidence>
<dbReference type="Pfam" id="PF03372">
    <property type="entry name" value="Exo_endo_phos"/>
    <property type="match status" value="1"/>
</dbReference>
<evidence type="ECO:0000313" key="3">
    <source>
        <dbReference type="EMBL" id="CEM34549.1"/>
    </source>
</evidence>
<dbReference type="CDD" id="cd09076">
    <property type="entry name" value="L1-EN"/>
    <property type="match status" value="1"/>
</dbReference>
<dbReference type="InterPro" id="IPR005135">
    <property type="entry name" value="Endo/exonuclease/phosphatase"/>
</dbReference>
<evidence type="ECO:0000259" key="2">
    <source>
        <dbReference type="PROSITE" id="PS50878"/>
    </source>
</evidence>